<dbReference type="AlphaFoldDB" id="A0AAD8ZZN5"/>
<keyword evidence="3" id="KW-1185">Reference proteome</keyword>
<feature type="region of interest" description="Disordered" evidence="1">
    <location>
        <begin position="1"/>
        <end position="23"/>
    </location>
</feature>
<protein>
    <submittedName>
        <fullName evidence="2">Uncharacterized protein</fullName>
    </submittedName>
</protein>
<gene>
    <name evidence="2" type="ORF">CCHR01_19034</name>
</gene>
<reference evidence="2" key="1">
    <citation type="submission" date="2023-01" db="EMBL/GenBank/DDBJ databases">
        <title>Colletotrichum chrysophilum M932 genome sequence.</title>
        <authorList>
            <person name="Baroncelli R."/>
        </authorList>
    </citation>
    <scope>NUCLEOTIDE SEQUENCE</scope>
    <source>
        <strain evidence="2">M932</strain>
    </source>
</reference>
<evidence type="ECO:0000313" key="3">
    <source>
        <dbReference type="Proteomes" id="UP001243330"/>
    </source>
</evidence>
<dbReference type="EMBL" id="JAQOWY010000849">
    <property type="protein sequence ID" value="KAK1838344.1"/>
    <property type="molecule type" value="Genomic_DNA"/>
</dbReference>
<comment type="caution">
    <text evidence="2">The sequence shown here is derived from an EMBL/GenBank/DDBJ whole genome shotgun (WGS) entry which is preliminary data.</text>
</comment>
<proteinExistence type="predicted"/>
<sequence>MAILTSAFQRHPQVRPAGRPASPLSSYARLLACSYSRRGHWQIFVA</sequence>
<evidence type="ECO:0000313" key="2">
    <source>
        <dbReference type="EMBL" id="KAK1838344.1"/>
    </source>
</evidence>
<organism evidence="2 3">
    <name type="scientific">Colletotrichum chrysophilum</name>
    <dbReference type="NCBI Taxonomy" id="1836956"/>
    <lineage>
        <taxon>Eukaryota</taxon>
        <taxon>Fungi</taxon>
        <taxon>Dikarya</taxon>
        <taxon>Ascomycota</taxon>
        <taxon>Pezizomycotina</taxon>
        <taxon>Sordariomycetes</taxon>
        <taxon>Hypocreomycetidae</taxon>
        <taxon>Glomerellales</taxon>
        <taxon>Glomerellaceae</taxon>
        <taxon>Colletotrichum</taxon>
        <taxon>Colletotrichum gloeosporioides species complex</taxon>
    </lineage>
</organism>
<evidence type="ECO:0000256" key="1">
    <source>
        <dbReference type="SAM" id="MobiDB-lite"/>
    </source>
</evidence>
<dbReference type="Proteomes" id="UP001243330">
    <property type="component" value="Unassembled WGS sequence"/>
</dbReference>
<name>A0AAD8ZZN5_9PEZI</name>
<accession>A0AAD8ZZN5</accession>